<sequence length="285" mass="31605">MKKLKLLHRHLIALENKDSLDLADTLWDLICYSPKMSPRLQQQQLLDEATKFTIEVDDPHFAKSALTFNGFIWGDGSRKVLITHGWGSKAIDFDEVITALKTIEDIQIIAFDAPGNGSSDGELSNLLLFAKAAQAIITKYGAPDVLIGHSLGAMANVIAINETGIKPALQISIAPLVKLKENFIATMDMVAIPKPAQDKFFETFEELFEMQASGFNLIDLYKNGATNKHWLAFDREDKIAPYPFLEEFLALHPDIIIKEYTGLGHERIIKDAGVVADIVKLVSAI</sequence>
<evidence type="ECO:0000259" key="1">
    <source>
        <dbReference type="Pfam" id="PF12697"/>
    </source>
</evidence>
<keyword evidence="3" id="KW-1185">Reference proteome</keyword>
<dbReference type="Pfam" id="PF12697">
    <property type="entry name" value="Abhydrolase_6"/>
    <property type="match status" value="1"/>
</dbReference>
<protein>
    <recommendedName>
        <fullName evidence="1">AB hydrolase-1 domain-containing protein</fullName>
    </recommendedName>
</protein>
<feature type="domain" description="AB hydrolase-1" evidence="1">
    <location>
        <begin position="80"/>
        <end position="190"/>
    </location>
</feature>
<proteinExistence type="predicted"/>
<name>A0ABP7R9F3_9SPHI</name>
<evidence type="ECO:0000313" key="3">
    <source>
        <dbReference type="Proteomes" id="UP001500742"/>
    </source>
</evidence>
<dbReference type="Gene3D" id="3.40.50.1820">
    <property type="entry name" value="alpha/beta hydrolase"/>
    <property type="match status" value="1"/>
</dbReference>
<comment type="caution">
    <text evidence="2">The sequence shown here is derived from an EMBL/GenBank/DDBJ whole genome shotgun (WGS) entry which is preliminary data.</text>
</comment>
<accession>A0ABP7R9F3</accession>
<dbReference type="Proteomes" id="UP001500742">
    <property type="component" value="Unassembled WGS sequence"/>
</dbReference>
<dbReference type="InterPro" id="IPR000073">
    <property type="entry name" value="AB_hydrolase_1"/>
</dbReference>
<reference evidence="3" key="1">
    <citation type="journal article" date="2019" name="Int. J. Syst. Evol. Microbiol.">
        <title>The Global Catalogue of Microorganisms (GCM) 10K type strain sequencing project: providing services to taxonomists for standard genome sequencing and annotation.</title>
        <authorList>
            <consortium name="The Broad Institute Genomics Platform"/>
            <consortium name="The Broad Institute Genome Sequencing Center for Infectious Disease"/>
            <person name="Wu L."/>
            <person name="Ma J."/>
        </authorList>
    </citation>
    <scope>NUCLEOTIDE SEQUENCE [LARGE SCALE GENOMIC DNA]</scope>
    <source>
        <strain evidence="3">JCM 16601</strain>
    </source>
</reference>
<dbReference type="InterPro" id="IPR029058">
    <property type="entry name" value="AB_hydrolase_fold"/>
</dbReference>
<evidence type="ECO:0000313" key="2">
    <source>
        <dbReference type="EMBL" id="GAA3994480.1"/>
    </source>
</evidence>
<organism evidence="2 3">
    <name type="scientific">Mucilaginibacter dorajii</name>
    <dbReference type="NCBI Taxonomy" id="692994"/>
    <lineage>
        <taxon>Bacteria</taxon>
        <taxon>Pseudomonadati</taxon>
        <taxon>Bacteroidota</taxon>
        <taxon>Sphingobacteriia</taxon>
        <taxon>Sphingobacteriales</taxon>
        <taxon>Sphingobacteriaceae</taxon>
        <taxon>Mucilaginibacter</taxon>
    </lineage>
</organism>
<dbReference type="SUPFAM" id="SSF53474">
    <property type="entry name" value="alpha/beta-Hydrolases"/>
    <property type="match status" value="1"/>
</dbReference>
<dbReference type="RefSeq" id="WP_259095614.1">
    <property type="nucleotide sequence ID" value="NZ_BAAAZC010000054.1"/>
</dbReference>
<gene>
    <name evidence="2" type="ORF">GCM10022210_55720</name>
</gene>
<dbReference type="EMBL" id="BAAAZC010000054">
    <property type="protein sequence ID" value="GAA3994480.1"/>
    <property type="molecule type" value="Genomic_DNA"/>
</dbReference>